<dbReference type="STRING" id="270498.CHK_1265"/>
<dbReference type="InterPro" id="IPR058240">
    <property type="entry name" value="rSAM_sf"/>
</dbReference>
<evidence type="ECO:0000313" key="3">
    <source>
        <dbReference type="Proteomes" id="UP000034076"/>
    </source>
</evidence>
<accession>A0A0M2NGC4</accession>
<dbReference type="PATRIC" id="fig|270498.16.peg.1383"/>
<dbReference type="InterPro" id="IPR036034">
    <property type="entry name" value="PDZ_sf"/>
</dbReference>
<dbReference type="Gene3D" id="3.20.20.70">
    <property type="entry name" value="Aldolase class I"/>
    <property type="match status" value="1"/>
</dbReference>
<organism evidence="2 3">
    <name type="scientific">Christensenella hongkongensis</name>
    <dbReference type="NCBI Taxonomy" id="270498"/>
    <lineage>
        <taxon>Bacteria</taxon>
        <taxon>Bacillati</taxon>
        <taxon>Bacillota</taxon>
        <taxon>Clostridia</taxon>
        <taxon>Christensenellales</taxon>
        <taxon>Christensenellaceae</taxon>
        <taxon>Christensenella</taxon>
    </lineage>
</organism>
<comment type="caution">
    <text evidence="2">The sequence shown here is derived from an EMBL/GenBank/DDBJ whole genome shotgun (WGS) entry which is preliminary data.</text>
</comment>
<name>A0A0M2NGC4_9FIRM</name>
<reference evidence="2 3" key="1">
    <citation type="submission" date="2015-04" db="EMBL/GenBank/DDBJ databases">
        <title>Draft genome sequence of bacteremic isolate Catabacter hongkongensis type strain HKU16T.</title>
        <authorList>
            <person name="Lau S.K."/>
            <person name="Teng J.L."/>
            <person name="Huang Y."/>
            <person name="Curreem S.O."/>
            <person name="Tsui S.K."/>
            <person name="Woo P.C."/>
        </authorList>
    </citation>
    <scope>NUCLEOTIDE SEQUENCE [LARGE SCALE GENOMIC DNA]</scope>
    <source>
        <strain evidence="2 3">HKU16</strain>
    </source>
</reference>
<dbReference type="Pfam" id="PF04459">
    <property type="entry name" value="DUF512"/>
    <property type="match status" value="1"/>
</dbReference>
<evidence type="ECO:0000259" key="1">
    <source>
        <dbReference type="PROSITE" id="PS50106"/>
    </source>
</evidence>
<dbReference type="InterPro" id="IPR041489">
    <property type="entry name" value="PDZ_6"/>
</dbReference>
<dbReference type="SUPFAM" id="SSF50156">
    <property type="entry name" value="PDZ domain-like"/>
    <property type="match status" value="1"/>
</dbReference>
<dbReference type="Pfam" id="PF17820">
    <property type="entry name" value="PDZ_6"/>
    <property type="match status" value="1"/>
</dbReference>
<feature type="domain" description="PDZ" evidence="1">
    <location>
        <begin position="1"/>
        <end position="53"/>
    </location>
</feature>
<gene>
    <name evidence="2" type="ORF">CHK_1265</name>
</gene>
<keyword evidence="3" id="KW-1185">Reference proteome</keyword>
<dbReference type="EMBL" id="LAYJ01000087">
    <property type="protein sequence ID" value="KKI51218.1"/>
    <property type="molecule type" value="Genomic_DNA"/>
</dbReference>
<dbReference type="InterPro" id="IPR007549">
    <property type="entry name" value="DUF512"/>
</dbReference>
<sequence>MIVKQVDIDGIAAECEIAAGDVLLSVNGKNIRDYIDYIDAMADDLVLVLIQKKDGSQEEIEIEKEPYEDLGIEFENDGFGKKISCKNKCVFCFVDQMPKKMRRTLYLKDDDWRMSFLMGSYITLTNLKEEEIQRIIDQRISPLYVSVHAYDDEMRKLLFGNPDAVKTFGIIERLAKNGIRMHTQIVMCEGLNDGKVLEETIEKLYELYPQIGSVAVVPAGLTKYREGRYPLKPVGRECAGEAVRAIEAYQKRFLEENGETRFVFASDEMYLRAELDLPPYEEYEDFVQIENGVGLVRLFLEEAQDALFDLKGKKAKYQKAGIITGVDFYPFLKKLAKQIQTVLGTEVSVYRVENEFFGKTITVTGLLTGEDVIRQVAGKTGGEEVLFLSRCCFKENDTSMLDDVTLEELSAALGKPCAKLDNDGYMLISAFVQ</sequence>
<dbReference type="PROSITE" id="PS50106">
    <property type="entry name" value="PDZ"/>
    <property type="match status" value="1"/>
</dbReference>
<protein>
    <submittedName>
        <fullName evidence="2">Fe-S oxidoreductase, related to NifB/MoaA family with PDZ N-terminal domain</fullName>
    </submittedName>
</protein>
<dbReference type="RefSeq" id="WP_046443175.1">
    <property type="nucleotide sequence ID" value="NZ_CAUERS010000006.1"/>
</dbReference>
<dbReference type="Pfam" id="PF19238">
    <property type="entry name" value="Radical_SAM_2"/>
    <property type="match status" value="1"/>
</dbReference>
<evidence type="ECO:0000313" key="2">
    <source>
        <dbReference type="EMBL" id="KKI51218.1"/>
    </source>
</evidence>
<proteinExistence type="predicted"/>
<dbReference type="InterPro" id="IPR001478">
    <property type="entry name" value="PDZ"/>
</dbReference>
<dbReference type="OrthoDB" id="9774724at2"/>
<dbReference type="SUPFAM" id="SSF102114">
    <property type="entry name" value="Radical SAM enzymes"/>
    <property type="match status" value="1"/>
</dbReference>
<dbReference type="Proteomes" id="UP000034076">
    <property type="component" value="Unassembled WGS sequence"/>
</dbReference>
<dbReference type="InterPro" id="IPR045375">
    <property type="entry name" value="Put_radical_SAM-like_N"/>
</dbReference>
<dbReference type="AlphaFoldDB" id="A0A0M2NGC4"/>
<dbReference type="Gene3D" id="2.30.42.10">
    <property type="match status" value="1"/>
</dbReference>
<dbReference type="InterPro" id="IPR013785">
    <property type="entry name" value="Aldolase_TIM"/>
</dbReference>